<evidence type="ECO:0000313" key="2">
    <source>
        <dbReference type="Proteomes" id="UP000694460"/>
    </source>
</evidence>
<gene>
    <name evidence="1" type="ORF">JOF57_001969</name>
</gene>
<dbReference type="SUPFAM" id="SSF51735">
    <property type="entry name" value="NAD(P)-binding Rossmann-fold domains"/>
    <property type="match status" value="1"/>
</dbReference>
<organism evidence="1 2">
    <name type="scientific">Mycolicibacterium lutetiense</name>
    <dbReference type="NCBI Taxonomy" id="1641992"/>
    <lineage>
        <taxon>Bacteria</taxon>
        <taxon>Bacillati</taxon>
        <taxon>Actinomycetota</taxon>
        <taxon>Actinomycetes</taxon>
        <taxon>Mycobacteriales</taxon>
        <taxon>Mycobacteriaceae</taxon>
        <taxon>Mycolicibacterium</taxon>
    </lineage>
</organism>
<dbReference type="InterPro" id="IPR036291">
    <property type="entry name" value="NAD(P)-bd_dom_sf"/>
</dbReference>
<proteinExistence type="predicted"/>
<keyword evidence="2" id="KW-1185">Reference proteome</keyword>
<comment type="caution">
    <text evidence="1">The sequence shown here is derived from an EMBL/GenBank/DDBJ whole genome shotgun (WGS) entry which is preliminary data.</text>
</comment>
<sequence>MTDLARYGPWAVIAGGSEGVGAEFARLLAEDGFNLVLLARKAGPLEATAQRPGAGRAGAHAAGGLGGQFVDLNVTRMMELSSTSAGRWPRAAGAASCWWGRWRVMRDRCATTSTCWSWCSG</sequence>
<reference evidence="1 2" key="1">
    <citation type="submission" date="2021-03" db="EMBL/GenBank/DDBJ databases">
        <title>Sequencing the genomes of 1000 actinobacteria strains.</title>
        <authorList>
            <person name="Klenk H.-P."/>
        </authorList>
    </citation>
    <scope>NUCLEOTIDE SEQUENCE [LARGE SCALE GENOMIC DNA]</scope>
    <source>
        <strain evidence="1 2">DSM 46713</strain>
    </source>
</reference>
<evidence type="ECO:0000313" key="1">
    <source>
        <dbReference type="EMBL" id="MBP2452056.1"/>
    </source>
</evidence>
<protein>
    <submittedName>
        <fullName evidence="1">NAD(P)-dependent dehydrogenase (Short-subunit alcohol dehydrogenase family)</fullName>
    </submittedName>
</protein>
<dbReference type="InterPro" id="IPR002347">
    <property type="entry name" value="SDR_fam"/>
</dbReference>
<dbReference type="EMBL" id="JAGIOP010000002">
    <property type="protein sequence ID" value="MBP2452056.1"/>
    <property type="molecule type" value="Genomic_DNA"/>
</dbReference>
<accession>A0ABS4ZS77</accession>
<name>A0ABS4ZS77_9MYCO</name>
<dbReference type="Pfam" id="PF00106">
    <property type="entry name" value="adh_short"/>
    <property type="match status" value="1"/>
</dbReference>
<dbReference type="Proteomes" id="UP000694460">
    <property type="component" value="Unassembled WGS sequence"/>
</dbReference>
<dbReference type="Gene3D" id="3.40.50.720">
    <property type="entry name" value="NAD(P)-binding Rossmann-like Domain"/>
    <property type="match status" value="1"/>
</dbReference>